<dbReference type="Gene3D" id="3.40.50.720">
    <property type="entry name" value="NAD(P)-binding Rossmann-like Domain"/>
    <property type="match status" value="1"/>
</dbReference>
<dbReference type="SUPFAM" id="SSF51735">
    <property type="entry name" value="NAD(P)-binding Rossmann-fold domains"/>
    <property type="match status" value="1"/>
</dbReference>
<evidence type="ECO:0000259" key="4">
    <source>
        <dbReference type="Pfam" id="PF01408"/>
    </source>
</evidence>
<dbReference type="PANTHER" id="PTHR22604:SF105">
    <property type="entry name" value="TRANS-1,2-DIHYDROBENZENE-1,2-DIOL DEHYDROGENASE"/>
    <property type="match status" value="1"/>
</dbReference>
<dbReference type="InterPro" id="IPR036812">
    <property type="entry name" value="NAD(P)_OxRdtase_dom_sf"/>
</dbReference>
<dbReference type="GO" id="GO:0016491">
    <property type="term" value="F:oxidoreductase activity"/>
    <property type="evidence" value="ECO:0007669"/>
    <property type="project" value="UniProtKB-KW"/>
</dbReference>
<proteinExistence type="inferred from homology"/>
<protein>
    <submittedName>
        <fullName evidence="6">Oxidoreductase</fullName>
    </submittedName>
</protein>
<feature type="domain" description="GFO/IDH/MocA-like oxidoreductase" evidence="5">
    <location>
        <begin position="134"/>
        <end position="256"/>
    </location>
</feature>
<dbReference type="InterPro" id="IPR023210">
    <property type="entry name" value="NADP_OxRdtase_dom"/>
</dbReference>
<name>A0A2H0KPI9_9BACT</name>
<gene>
    <name evidence="6" type="ORF">COV85_04080</name>
</gene>
<dbReference type="PANTHER" id="PTHR22604">
    <property type="entry name" value="OXIDOREDUCTASES"/>
    <property type="match status" value="1"/>
</dbReference>
<dbReference type="Pfam" id="PF00248">
    <property type="entry name" value="Aldo_ket_red"/>
    <property type="match status" value="1"/>
</dbReference>
<dbReference type="InterPro" id="IPR000683">
    <property type="entry name" value="Gfo/Idh/MocA-like_OxRdtase_N"/>
</dbReference>
<dbReference type="Gene3D" id="3.30.360.10">
    <property type="entry name" value="Dihydrodipicolinate Reductase, domain 2"/>
    <property type="match status" value="1"/>
</dbReference>
<dbReference type="InterPro" id="IPR050984">
    <property type="entry name" value="Gfo/Idh/MocA_domain"/>
</dbReference>
<dbReference type="AlphaFoldDB" id="A0A2H0KPI9"/>
<reference evidence="6 7" key="1">
    <citation type="submission" date="2017-09" db="EMBL/GenBank/DDBJ databases">
        <title>Depth-based differentiation of microbial function through sediment-hosted aquifers and enrichment of novel symbionts in the deep terrestrial subsurface.</title>
        <authorList>
            <person name="Probst A.J."/>
            <person name="Ladd B."/>
            <person name="Jarett J.K."/>
            <person name="Geller-Mcgrath D.E."/>
            <person name="Sieber C.M."/>
            <person name="Emerson J.B."/>
            <person name="Anantharaman K."/>
            <person name="Thomas B.C."/>
            <person name="Malmstrom R."/>
            <person name="Stieglmeier M."/>
            <person name="Klingl A."/>
            <person name="Woyke T."/>
            <person name="Ryan C.M."/>
            <person name="Banfield J.F."/>
        </authorList>
    </citation>
    <scope>NUCLEOTIDE SEQUENCE [LARGE SCALE GENOMIC DNA]</scope>
    <source>
        <strain evidence="6">CG11_big_fil_rev_8_21_14_0_20_44_10</strain>
    </source>
</reference>
<comment type="similarity">
    <text evidence="1">Belongs to the Gfo/Idh/MocA family.</text>
</comment>
<sequence>MSKILNWGIIGTGGIAQAFAKSLKNSKTGRLIAVGSRSQESANKFGQEFKVARCYGRYEELLSDSDVQAVYIAIPHFFHAEWAIKSAEAGKHILCEKPIGINHPEAMAIIEAASENDVFLMEAFMYRCHPQTAKLIELIEQKVIGEVKVIQATFSFCAGFNLQSRLFNHNLGGGGILDVGCYCTSMARLIAGIANGKNFEEPIEVKGVGWIGRKSRVDEYAVASLKFPGGIIAELSTGVAVDQENVVRIFGKEGSLTVPNPWIPSREGGLTKILINKEGKIQEISIETKEWLYAIEADTVAENIEARQAPSPAMTWEDTLGNMKTLDLWRSSFGFVYDPEKPEAQILPVSKKPLTVRNNSKMKYGQITGMKKSVSRLVMGADNQETITHASVMFDDFFERGGNCFDTAWVYGQGSCEKLLGQWIKNRNIREKVVILGKGAHTPFCNPKDLTRQLIESLERLQTDYLDIYLLHRDNPEIPVAEFIDVLNEHKKDGRIHAFGGSNWSLKRVEEANQYARSKGLAGFSAVSNNFSLAQMINPPWEGCVSSSDKLSRDRFTQTQLVLMAWSSQARGFFTGRAHPDNLFDEELVRCWYSADNFERLNRVNEMAKKLNCLPINIALAYVLCQPFPTFALIGPRILSEIRTSFLGLDIELTSSDIRWLNLED</sequence>
<dbReference type="SUPFAM" id="SSF55347">
    <property type="entry name" value="Glyceraldehyde-3-phosphate dehydrogenase-like, C-terminal domain"/>
    <property type="match status" value="1"/>
</dbReference>
<dbReference type="Pfam" id="PF22725">
    <property type="entry name" value="GFO_IDH_MocA_C3"/>
    <property type="match status" value="1"/>
</dbReference>
<dbReference type="InterPro" id="IPR055170">
    <property type="entry name" value="GFO_IDH_MocA-like_dom"/>
</dbReference>
<evidence type="ECO:0000313" key="7">
    <source>
        <dbReference type="Proteomes" id="UP000231550"/>
    </source>
</evidence>
<evidence type="ECO:0000259" key="3">
    <source>
        <dbReference type="Pfam" id="PF00248"/>
    </source>
</evidence>
<dbReference type="InterPro" id="IPR036291">
    <property type="entry name" value="NAD(P)-bd_dom_sf"/>
</dbReference>
<dbReference type="SUPFAM" id="SSF51430">
    <property type="entry name" value="NAD(P)-linked oxidoreductase"/>
    <property type="match status" value="1"/>
</dbReference>
<keyword evidence="2" id="KW-0560">Oxidoreductase</keyword>
<feature type="domain" description="Gfo/Idh/MocA-like oxidoreductase N-terminal" evidence="4">
    <location>
        <begin position="5"/>
        <end position="123"/>
    </location>
</feature>
<evidence type="ECO:0000256" key="1">
    <source>
        <dbReference type="ARBA" id="ARBA00010928"/>
    </source>
</evidence>
<dbReference type="Pfam" id="PF01408">
    <property type="entry name" value="GFO_IDH_MocA"/>
    <property type="match status" value="1"/>
</dbReference>
<feature type="domain" description="NADP-dependent oxidoreductase" evidence="3">
    <location>
        <begin position="389"/>
        <end position="659"/>
    </location>
</feature>
<evidence type="ECO:0000313" key="6">
    <source>
        <dbReference type="EMBL" id="PIQ74070.1"/>
    </source>
</evidence>
<comment type="caution">
    <text evidence="6">The sequence shown here is derived from an EMBL/GenBank/DDBJ whole genome shotgun (WGS) entry which is preliminary data.</text>
</comment>
<dbReference type="GO" id="GO:0000166">
    <property type="term" value="F:nucleotide binding"/>
    <property type="evidence" value="ECO:0007669"/>
    <property type="project" value="InterPro"/>
</dbReference>
<dbReference type="CDD" id="cd19082">
    <property type="entry name" value="AKR_AKR10A1_2"/>
    <property type="match status" value="1"/>
</dbReference>
<dbReference type="EMBL" id="PCVN01000109">
    <property type="protein sequence ID" value="PIQ74070.1"/>
    <property type="molecule type" value="Genomic_DNA"/>
</dbReference>
<dbReference type="Proteomes" id="UP000231550">
    <property type="component" value="Unassembled WGS sequence"/>
</dbReference>
<evidence type="ECO:0000256" key="2">
    <source>
        <dbReference type="ARBA" id="ARBA00023002"/>
    </source>
</evidence>
<evidence type="ECO:0000259" key="5">
    <source>
        <dbReference type="Pfam" id="PF22725"/>
    </source>
</evidence>
<organism evidence="6 7">
    <name type="scientific">Candidatus Portnoybacteria bacterium CG11_big_fil_rev_8_21_14_0_20_44_10</name>
    <dbReference type="NCBI Taxonomy" id="1974818"/>
    <lineage>
        <taxon>Bacteria</taxon>
        <taxon>Candidatus Portnoyibacteriota</taxon>
    </lineage>
</organism>
<dbReference type="Gene3D" id="3.20.20.100">
    <property type="entry name" value="NADP-dependent oxidoreductase domain"/>
    <property type="match status" value="1"/>
</dbReference>
<accession>A0A2H0KPI9</accession>